<protein>
    <recommendedName>
        <fullName evidence="3">Glycosyltransferase</fullName>
    </recommendedName>
</protein>
<sequence>MEKKILMCPLFDPWYYEFYIKGLHDFYKDYTIEFSFEDRFLRFNEFVNGPYRKEFFYYEIWDNGNVSKICIAANDKCDVNDTVYEWVDVYAKVNVDEATLQKYPKVLPVGPNFGINYFSLPAYLKLSWKLYRKAGIKNPYFRVYTHQSMKRCSFDVYANRKASRDNYLFYLNYPWKKHTTVTNLRKEIITILKGLDSEKVISFEGGFSRRRLGPFEGLENYSASKLYNHKSYLEHLKLSTVVINTPAVHDCLGWKLGEYFALGKAIVTTPINRILPGNFMAGTHYLEIKDIHSELKDAISWLVSHKEQRMELEQNALAYFEKYLTPGKVISAIHATASKKALVEA</sequence>
<dbReference type="Gene3D" id="3.40.50.2000">
    <property type="entry name" value="Glycogen Phosphorylase B"/>
    <property type="match status" value="1"/>
</dbReference>
<evidence type="ECO:0008006" key="3">
    <source>
        <dbReference type="Google" id="ProtNLM"/>
    </source>
</evidence>
<evidence type="ECO:0000313" key="2">
    <source>
        <dbReference type="Proteomes" id="UP000192796"/>
    </source>
</evidence>
<gene>
    <name evidence="1" type="ORF">A3860_20660</name>
</gene>
<comment type="caution">
    <text evidence="1">The sequence shown here is derived from an EMBL/GenBank/DDBJ whole genome shotgun (WGS) entry which is preliminary data.</text>
</comment>
<dbReference type="Proteomes" id="UP000192796">
    <property type="component" value="Unassembled WGS sequence"/>
</dbReference>
<dbReference type="RefSeq" id="WP_081147000.1">
    <property type="nucleotide sequence ID" value="NZ_LVYD01000042.1"/>
</dbReference>
<dbReference type="EMBL" id="LVYD01000042">
    <property type="protein sequence ID" value="OQP64384.1"/>
    <property type="molecule type" value="Genomic_DNA"/>
</dbReference>
<dbReference type="AlphaFoldDB" id="A0A1V9G1D5"/>
<dbReference type="OrthoDB" id="6336595at2"/>
<proteinExistence type="predicted"/>
<dbReference type="STRING" id="1703345.A3860_20660"/>
<name>A0A1V9G1D5_9BACT</name>
<organism evidence="1 2">
    <name type="scientific">Niastella vici</name>
    <dbReference type="NCBI Taxonomy" id="1703345"/>
    <lineage>
        <taxon>Bacteria</taxon>
        <taxon>Pseudomonadati</taxon>
        <taxon>Bacteroidota</taxon>
        <taxon>Chitinophagia</taxon>
        <taxon>Chitinophagales</taxon>
        <taxon>Chitinophagaceae</taxon>
        <taxon>Niastella</taxon>
    </lineage>
</organism>
<evidence type="ECO:0000313" key="1">
    <source>
        <dbReference type="EMBL" id="OQP64384.1"/>
    </source>
</evidence>
<reference evidence="1 2" key="1">
    <citation type="submission" date="2016-03" db="EMBL/GenBank/DDBJ databases">
        <title>Niastella vici sp. nov., isolated from farmland soil.</title>
        <authorList>
            <person name="Chen L."/>
            <person name="Wang D."/>
            <person name="Yang S."/>
            <person name="Wang G."/>
        </authorList>
    </citation>
    <scope>NUCLEOTIDE SEQUENCE [LARGE SCALE GENOMIC DNA]</scope>
    <source>
        <strain evidence="1 2">DJ57</strain>
    </source>
</reference>
<keyword evidence="2" id="KW-1185">Reference proteome</keyword>
<accession>A0A1V9G1D5</accession>